<evidence type="ECO:0000256" key="1">
    <source>
        <dbReference type="ARBA" id="ARBA00004141"/>
    </source>
</evidence>
<feature type="transmembrane region" description="Helical" evidence="6">
    <location>
        <begin position="430"/>
        <end position="449"/>
    </location>
</feature>
<dbReference type="Pfam" id="PF07690">
    <property type="entry name" value="MFS_1"/>
    <property type="match status" value="1"/>
</dbReference>
<dbReference type="GO" id="GO:0022857">
    <property type="term" value="F:transmembrane transporter activity"/>
    <property type="evidence" value="ECO:0007669"/>
    <property type="project" value="InterPro"/>
</dbReference>
<evidence type="ECO:0000313" key="9">
    <source>
        <dbReference type="Proteomes" id="UP000008792"/>
    </source>
</evidence>
<dbReference type="OrthoDB" id="10262656at2759"/>
<comment type="subcellular location">
    <subcellularLocation>
        <location evidence="1">Membrane</location>
        <topology evidence="1">Multi-pass membrane protein</topology>
    </subcellularLocation>
</comment>
<feature type="transmembrane region" description="Helical" evidence="6">
    <location>
        <begin position="58"/>
        <end position="76"/>
    </location>
</feature>
<protein>
    <submittedName>
        <fullName evidence="8">Uncharacterized protein, isoform C</fullName>
    </submittedName>
</protein>
<sequence>MVVADVDDVLDEIGFGCMQALMVFTCSLTCVFLNDEIMGVGLVAVDIACEFSLSNNQLSLLSIAAFAGLILTSHYSGYLTDKIGRRTIMLYSMVLAMVSSIISILMPSFYFFLFWRFMTGLLISGVSVNNITYISEFTKVKLQSVVVNIMCFAFAFGAIYVPVVSHFLSPLNRILFSWGNFHLRAWRLNMLLNSTPGFLAIALMWILPETAKFLLSVGKVDRAYETLDRLCLKNRGKDLASLGITGVFQADLPESTVKRNFCESLWYDTVPLFKRPYLKNFLICTIILSGYFFVGNGITLWFMKLRHNMSDSNMIICDMIKYTKTSHSTSKCSHDASNFIDGIILGCAFLGCCILISLLLIWVRNSYIQLLYAMIATVCGFSLNFLKLHVPILIAMVMFSSLLASSIPLISSVLCAVVPTHLRGMAINMSYMFARLSVVIASAIIGNWMVPFCLVTFNIFVIFALVVAILTFFLPQI</sequence>
<feature type="transmembrane region" description="Helical" evidence="6">
    <location>
        <begin position="112"/>
        <end position="133"/>
    </location>
</feature>
<evidence type="ECO:0000259" key="7">
    <source>
        <dbReference type="PROSITE" id="PS50850"/>
    </source>
</evidence>
<dbReference type="Gene3D" id="1.20.1250.20">
    <property type="entry name" value="MFS general substrate transporter like domains"/>
    <property type="match status" value="1"/>
</dbReference>
<keyword evidence="2" id="KW-0813">Transport</keyword>
<evidence type="ECO:0000256" key="4">
    <source>
        <dbReference type="ARBA" id="ARBA00022989"/>
    </source>
</evidence>
<reference evidence="8 9" key="1">
    <citation type="journal article" date="2007" name="Nature">
        <title>Evolution of genes and genomes on the Drosophila phylogeny.</title>
        <authorList>
            <consortium name="Drosophila 12 Genomes Consortium"/>
            <person name="Clark A.G."/>
            <person name="Eisen M.B."/>
            <person name="Smith D.R."/>
            <person name="Bergman C.M."/>
            <person name="Oliver B."/>
            <person name="Markow T.A."/>
            <person name="Kaufman T.C."/>
            <person name="Kellis M."/>
            <person name="Gelbart W."/>
            <person name="Iyer V.N."/>
            <person name="Pollard D.A."/>
            <person name="Sackton T.B."/>
            <person name="Larracuente A.M."/>
            <person name="Singh N.D."/>
            <person name="Abad J.P."/>
            <person name="Abt D.N."/>
            <person name="Adryan B."/>
            <person name="Aguade M."/>
            <person name="Akashi H."/>
            <person name="Anderson W.W."/>
            <person name="Aquadro C.F."/>
            <person name="Ardell D.H."/>
            <person name="Arguello R."/>
            <person name="Artieri C.G."/>
            <person name="Barbash D.A."/>
            <person name="Barker D."/>
            <person name="Barsanti P."/>
            <person name="Batterham P."/>
            <person name="Batzoglou S."/>
            <person name="Begun D."/>
            <person name="Bhutkar A."/>
            <person name="Blanco E."/>
            <person name="Bosak S.A."/>
            <person name="Bradley R.K."/>
            <person name="Brand A.D."/>
            <person name="Brent M.R."/>
            <person name="Brooks A.N."/>
            <person name="Brown R.H."/>
            <person name="Butlin R.K."/>
            <person name="Caggese C."/>
            <person name="Calvi B.R."/>
            <person name="Bernardo de Carvalho A."/>
            <person name="Caspi A."/>
            <person name="Castrezana S."/>
            <person name="Celniker S.E."/>
            <person name="Chang J.L."/>
            <person name="Chapple C."/>
            <person name="Chatterji S."/>
            <person name="Chinwalla A."/>
            <person name="Civetta A."/>
            <person name="Clifton S.W."/>
            <person name="Comeron J.M."/>
            <person name="Costello J.C."/>
            <person name="Coyne J.A."/>
            <person name="Daub J."/>
            <person name="David R.G."/>
            <person name="Delcher A.L."/>
            <person name="Delehaunty K."/>
            <person name="Do C.B."/>
            <person name="Ebling H."/>
            <person name="Edwards K."/>
            <person name="Eickbush T."/>
            <person name="Evans J.D."/>
            <person name="Filipski A."/>
            <person name="Findeiss S."/>
            <person name="Freyhult E."/>
            <person name="Fulton L."/>
            <person name="Fulton R."/>
            <person name="Garcia A.C."/>
            <person name="Gardiner A."/>
            <person name="Garfield D.A."/>
            <person name="Garvin B.E."/>
            <person name="Gibson G."/>
            <person name="Gilbert D."/>
            <person name="Gnerre S."/>
            <person name="Godfrey J."/>
            <person name="Good R."/>
            <person name="Gotea V."/>
            <person name="Gravely B."/>
            <person name="Greenberg A.J."/>
            <person name="Griffiths-Jones S."/>
            <person name="Gross S."/>
            <person name="Guigo R."/>
            <person name="Gustafson E.A."/>
            <person name="Haerty W."/>
            <person name="Hahn M.W."/>
            <person name="Halligan D.L."/>
            <person name="Halpern A.L."/>
            <person name="Halter G.M."/>
            <person name="Han M.V."/>
            <person name="Heger A."/>
            <person name="Hillier L."/>
            <person name="Hinrichs A.S."/>
            <person name="Holmes I."/>
            <person name="Hoskins R.A."/>
            <person name="Hubisz M.J."/>
            <person name="Hultmark D."/>
            <person name="Huntley M.A."/>
            <person name="Jaffe D.B."/>
            <person name="Jagadeeshan S."/>
            <person name="Jeck W.R."/>
            <person name="Johnson J."/>
            <person name="Jones C.D."/>
            <person name="Jordan W.C."/>
            <person name="Karpen G.H."/>
            <person name="Kataoka E."/>
            <person name="Keightley P.D."/>
            <person name="Kheradpour P."/>
            <person name="Kirkness E.F."/>
            <person name="Koerich L.B."/>
            <person name="Kristiansen K."/>
            <person name="Kudrna D."/>
            <person name="Kulathinal R.J."/>
            <person name="Kumar S."/>
            <person name="Kwok R."/>
            <person name="Lander E."/>
            <person name="Langley C.H."/>
            <person name="Lapoint R."/>
            <person name="Lazzaro B.P."/>
            <person name="Lee S.J."/>
            <person name="Levesque L."/>
            <person name="Li R."/>
            <person name="Lin C.F."/>
            <person name="Lin M.F."/>
            <person name="Lindblad-Toh K."/>
            <person name="Llopart A."/>
            <person name="Long M."/>
            <person name="Low L."/>
            <person name="Lozovsky E."/>
            <person name="Lu J."/>
            <person name="Luo M."/>
            <person name="Machado C.A."/>
            <person name="Makalowski W."/>
            <person name="Marzo M."/>
            <person name="Matsuda M."/>
            <person name="Matzkin L."/>
            <person name="McAllister B."/>
            <person name="McBride C.S."/>
            <person name="McKernan B."/>
            <person name="McKernan K."/>
            <person name="Mendez-Lago M."/>
            <person name="Minx P."/>
            <person name="Mollenhauer M.U."/>
            <person name="Montooth K."/>
            <person name="Mount S.M."/>
            <person name="Mu X."/>
            <person name="Myers E."/>
            <person name="Negre B."/>
            <person name="Newfeld S."/>
            <person name="Nielsen R."/>
            <person name="Noor M.A."/>
            <person name="O'Grady P."/>
            <person name="Pachter L."/>
            <person name="Papaceit M."/>
            <person name="Parisi M.J."/>
            <person name="Parisi M."/>
            <person name="Parts L."/>
            <person name="Pedersen J.S."/>
            <person name="Pesole G."/>
            <person name="Phillippy A.M."/>
            <person name="Ponting C.P."/>
            <person name="Pop M."/>
            <person name="Porcelli D."/>
            <person name="Powell J.R."/>
            <person name="Prohaska S."/>
            <person name="Pruitt K."/>
            <person name="Puig M."/>
            <person name="Quesneville H."/>
            <person name="Ram K.R."/>
            <person name="Rand D."/>
            <person name="Rasmussen M.D."/>
            <person name="Reed L.K."/>
            <person name="Reenan R."/>
            <person name="Reily A."/>
            <person name="Remington K.A."/>
            <person name="Rieger T.T."/>
            <person name="Ritchie M.G."/>
            <person name="Robin C."/>
            <person name="Rogers Y.H."/>
            <person name="Rohde C."/>
            <person name="Rozas J."/>
            <person name="Rubenfield M.J."/>
            <person name="Ruiz A."/>
            <person name="Russo S."/>
            <person name="Salzberg S.L."/>
            <person name="Sanchez-Gracia A."/>
            <person name="Saranga D.J."/>
            <person name="Sato H."/>
            <person name="Schaeffer S.W."/>
            <person name="Schatz M.C."/>
            <person name="Schlenke T."/>
            <person name="Schwartz R."/>
            <person name="Segarra C."/>
            <person name="Singh R.S."/>
            <person name="Sirot L."/>
            <person name="Sirota M."/>
            <person name="Sisneros N.B."/>
            <person name="Smith C.D."/>
            <person name="Smith T.F."/>
            <person name="Spieth J."/>
            <person name="Stage D.E."/>
            <person name="Stark A."/>
            <person name="Stephan W."/>
            <person name="Strausberg R.L."/>
            <person name="Strempel S."/>
            <person name="Sturgill D."/>
            <person name="Sutton G."/>
            <person name="Sutton G.G."/>
            <person name="Tao W."/>
            <person name="Teichmann S."/>
            <person name="Tobari Y.N."/>
            <person name="Tomimura Y."/>
            <person name="Tsolas J.M."/>
            <person name="Valente V.L."/>
            <person name="Venter E."/>
            <person name="Venter J.C."/>
            <person name="Vicario S."/>
            <person name="Vieira F.G."/>
            <person name="Vilella A.J."/>
            <person name="Villasante A."/>
            <person name="Walenz B."/>
            <person name="Wang J."/>
            <person name="Wasserman M."/>
            <person name="Watts T."/>
            <person name="Wilson D."/>
            <person name="Wilson R.K."/>
            <person name="Wing R.A."/>
            <person name="Wolfner M.F."/>
            <person name="Wong A."/>
            <person name="Wong G.K."/>
            <person name="Wu C.I."/>
            <person name="Wu G."/>
            <person name="Yamamoto D."/>
            <person name="Yang H.P."/>
            <person name="Yang S.P."/>
            <person name="Yorke J.A."/>
            <person name="Yoshida K."/>
            <person name="Zdobnov E."/>
            <person name="Zhang P."/>
            <person name="Zhang Y."/>
            <person name="Zimin A.V."/>
            <person name="Baldwin J."/>
            <person name="Abdouelleil A."/>
            <person name="Abdulkadir J."/>
            <person name="Abebe A."/>
            <person name="Abera B."/>
            <person name="Abreu J."/>
            <person name="Acer S.C."/>
            <person name="Aftuck L."/>
            <person name="Alexander A."/>
            <person name="An P."/>
            <person name="Anderson E."/>
            <person name="Anderson S."/>
            <person name="Arachi H."/>
            <person name="Azer M."/>
            <person name="Bachantsang P."/>
            <person name="Barry A."/>
            <person name="Bayul T."/>
            <person name="Berlin A."/>
            <person name="Bessette D."/>
            <person name="Bloom T."/>
            <person name="Blye J."/>
            <person name="Boguslavskiy L."/>
            <person name="Bonnet C."/>
            <person name="Boukhgalter B."/>
            <person name="Bourzgui I."/>
            <person name="Brown A."/>
            <person name="Cahill P."/>
            <person name="Channer S."/>
            <person name="Cheshatsang Y."/>
            <person name="Chuda L."/>
            <person name="Citroen M."/>
            <person name="Collymore A."/>
            <person name="Cooke P."/>
            <person name="Costello M."/>
            <person name="D'Aco K."/>
            <person name="Daza R."/>
            <person name="De Haan G."/>
            <person name="DeGray S."/>
            <person name="DeMaso C."/>
            <person name="Dhargay N."/>
            <person name="Dooley K."/>
            <person name="Dooley E."/>
            <person name="Doricent M."/>
            <person name="Dorje P."/>
            <person name="Dorjee K."/>
            <person name="Dupes A."/>
            <person name="Elong R."/>
            <person name="Falk J."/>
            <person name="Farina A."/>
            <person name="Faro S."/>
            <person name="Ferguson D."/>
            <person name="Fisher S."/>
            <person name="Foley C.D."/>
            <person name="Franke A."/>
            <person name="Friedrich D."/>
            <person name="Gadbois L."/>
            <person name="Gearin G."/>
            <person name="Gearin C.R."/>
            <person name="Giannoukos G."/>
            <person name="Goode T."/>
            <person name="Graham J."/>
            <person name="Grandbois E."/>
            <person name="Grewal S."/>
            <person name="Gyaltsen K."/>
            <person name="Hafez N."/>
            <person name="Hagos B."/>
            <person name="Hall J."/>
            <person name="Henson C."/>
            <person name="Hollinger A."/>
            <person name="Honan T."/>
            <person name="Huard M.D."/>
            <person name="Hughes L."/>
            <person name="Hurhula B."/>
            <person name="Husby M.E."/>
            <person name="Kamat A."/>
            <person name="Kanga B."/>
            <person name="Kashin S."/>
            <person name="Khazanovich D."/>
            <person name="Kisner P."/>
            <person name="Lance K."/>
            <person name="Lara M."/>
            <person name="Lee W."/>
            <person name="Lennon N."/>
            <person name="Letendre F."/>
            <person name="LeVine R."/>
            <person name="Lipovsky A."/>
            <person name="Liu X."/>
            <person name="Liu J."/>
            <person name="Liu S."/>
            <person name="Lokyitsang T."/>
            <person name="Lokyitsang Y."/>
            <person name="Lubonja R."/>
            <person name="Lui A."/>
            <person name="MacDonald P."/>
            <person name="Magnisalis V."/>
            <person name="Maru K."/>
            <person name="Matthews C."/>
            <person name="McCusker W."/>
            <person name="McDonough S."/>
            <person name="Mehta T."/>
            <person name="Meldrim J."/>
            <person name="Meneus L."/>
            <person name="Mihai O."/>
            <person name="Mihalev A."/>
            <person name="Mihova T."/>
            <person name="Mittelman R."/>
            <person name="Mlenga V."/>
            <person name="Montmayeur A."/>
            <person name="Mulrain L."/>
            <person name="Navidi A."/>
            <person name="Naylor J."/>
            <person name="Negash T."/>
            <person name="Nguyen T."/>
            <person name="Nguyen N."/>
            <person name="Nicol R."/>
            <person name="Norbu C."/>
            <person name="Norbu N."/>
            <person name="Novod N."/>
            <person name="O'Neill B."/>
            <person name="Osman S."/>
            <person name="Markiewicz E."/>
            <person name="Oyono O.L."/>
            <person name="Patti C."/>
            <person name="Phunkhang P."/>
            <person name="Pierre F."/>
            <person name="Priest M."/>
            <person name="Raghuraman S."/>
            <person name="Rege F."/>
            <person name="Reyes R."/>
            <person name="Rise C."/>
            <person name="Rogov P."/>
            <person name="Ross K."/>
            <person name="Ryan E."/>
            <person name="Settipalli S."/>
            <person name="Shea T."/>
            <person name="Sherpa N."/>
            <person name="Shi L."/>
            <person name="Shih D."/>
            <person name="Sparrow T."/>
            <person name="Spaulding J."/>
            <person name="Stalker J."/>
            <person name="Stange-Thomann N."/>
            <person name="Stavropoulos S."/>
            <person name="Stone C."/>
            <person name="Strader C."/>
            <person name="Tesfaye S."/>
            <person name="Thomson T."/>
            <person name="Thoulutsang Y."/>
            <person name="Thoulutsang D."/>
            <person name="Topham K."/>
            <person name="Topping I."/>
            <person name="Tsamla T."/>
            <person name="Vassiliev H."/>
            <person name="Vo A."/>
            <person name="Wangchuk T."/>
            <person name="Wangdi T."/>
            <person name="Weiand M."/>
            <person name="Wilkinson J."/>
            <person name="Wilson A."/>
            <person name="Yadav S."/>
            <person name="Young G."/>
            <person name="Yu Q."/>
            <person name="Zembek L."/>
            <person name="Zhong D."/>
            <person name="Zimmer A."/>
            <person name="Zwirko Z."/>
            <person name="Jaffe D.B."/>
            <person name="Alvarez P."/>
            <person name="Brockman W."/>
            <person name="Butler J."/>
            <person name="Chin C."/>
            <person name="Gnerre S."/>
            <person name="Grabherr M."/>
            <person name="Kleber M."/>
            <person name="Mauceli E."/>
            <person name="MacCallum I."/>
        </authorList>
    </citation>
    <scope>NUCLEOTIDE SEQUENCE [LARGE SCALE GENOMIC DNA]</scope>
    <source>
        <strain evidence="9">Tucson 15010-1051.87</strain>
    </source>
</reference>
<dbReference type="InterPro" id="IPR020846">
    <property type="entry name" value="MFS_dom"/>
</dbReference>
<feature type="transmembrane region" description="Helical" evidence="6">
    <location>
        <begin position="370"/>
        <end position="386"/>
    </location>
</feature>
<feature type="transmembrane region" description="Helical" evidence="6">
    <location>
        <begin position="88"/>
        <end position="106"/>
    </location>
</feature>
<feature type="transmembrane region" description="Helical" evidence="6">
    <location>
        <begin position="145"/>
        <end position="168"/>
    </location>
</feature>
<name>A0A0Q9WI36_DROVI</name>
<dbReference type="AlphaFoldDB" id="A0A0Q9WI36"/>
<dbReference type="InParanoid" id="A0A0Q9WI36"/>
<proteinExistence type="predicted"/>
<keyword evidence="4 6" id="KW-1133">Transmembrane helix</keyword>
<dbReference type="GO" id="GO:0016020">
    <property type="term" value="C:membrane"/>
    <property type="evidence" value="ECO:0007669"/>
    <property type="project" value="UniProtKB-SubCell"/>
</dbReference>
<dbReference type="PANTHER" id="PTHR23511:SF37">
    <property type="entry name" value="MAJOR FACILITATOR SUPERFAMILY (MFS) PROFILE DOMAIN-CONTAINING PROTEIN-RELATED"/>
    <property type="match status" value="1"/>
</dbReference>
<accession>A0A0Q9WI36</accession>
<dbReference type="InterPro" id="IPR011701">
    <property type="entry name" value="MFS"/>
</dbReference>
<feature type="transmembrane region" description="Helical" evidence="6">
    <location>
        <begin position="392"/>
        <end position="418"/>
    </location>
</feature>
<feature type="transmembrane region" description="Helical" evidence="6">
    <location>
        <begin position="343"/>
        <end position="363"/>
    </location>
</feature>
<evidence type="ECO:0000256" key="3">
    <source>
        <dbReference type="ARBA" id="ARBA00022692"/>
    </source>
</evidence>
<gene>
    <name evidence="8" type="primary">Dvir\GJ11973</name>
    <name evidence="8" type="ORF">Dvir_GJ11973</name>
</gene>
<organism evidence="8 9">
    <name type="scientific">Drosophila virilis</name>
    <name type="common">Fruit fly</name>
    <dbReference type="NCBI Taxonomy" id="7244"/>
    <lineage>
        <taxon>Eukaryota</taxon>
        <taxon>Metazoa</taxon>
        <taxon>Ecdysozoa</taxon>
        <taxon>Arthropoda</taxon>
        <taxon>Hexapoda</taxon>
        <taxon>Insecta</taxon>
        <taxon>Pterygota</taxon>
        <taxon>Neoptera</taxon>
        <taxon>Endopterygota</taxon>
        <taxon>Diptera</taxon>
        <taxon>Brachycera</taxon>
        <taxon>Muscomorpha</taxon>
        <taxon>Ephydroidea</taxon>
        <taxon>Drosophilidae</taxon>
        <taxon>Drosophila</taxon>
    </lineage>
</organism>
<feature type="domain" description="Major facilitator superfamily (MFS) profile" evidence="7">
    <location>
        <begin position="20"/>
        <end position="477"/>
    </location>
</feature>
<feature type="transmembrane region" description="Helical" evidence="6">
    <location>
        <begin position="188"/>
        <end position="207"/>
    </location>
</feature>
<dbReference type="STRING" id="7244.A0A0Q9WI36"/>
<dbReference type="Proteomes" id="UP000008792">
    <property type="component" value="Unassembled WGS sequence"/>
</dbReference>
<dbReference type="InterPro" id="IPR036259">
    <property type="entry name" value="MFS_trans_sf"/>
</dbReference>
<evidence type="ECO:0000256" key="6">
    <source>
        <dbReference type="SAM" id="Phobius"/>
    </source>
</evidence>
<feature type="transmembrane region" description="Helical" evidence="6">
    <location>
        <begin position="455"/>
        <end position="474"/>
    </location>
</feature>
<dbReference type="EMBL" id="CH940647">
    <property type="protein sequence ID" value="KRF84524.1"/>
    <property type="molecule type" value="Genomic_DNA"/>
</dbReference>
<dbReference type="SUPFAM" id="SSF103473">
    <property type="entry name" value="MFS general substrate transporter"/>
    <property type="match status" value="1"/>
</dbReference>
<keyword evidence="9" id="KW-1185">Reference proteome</keyword>
<evidence type="ECO:0000256" key="2">
    <source>
        <dbReference type="ARBA" id="ARBA00022448"/>
    </source>
</evidence>
<keyword evidence="5 6" id="KW-0472">Membrane</keyword>
<evidence type="ECO:0000313" key="8">
    <source>
        <dbReference type="EMBL" id="KRF84524.1"/>
    </source>
</evidence>
<evidence type="ECO:0000256" key="5">
    <source>
        <dbReference type="ARBA" id="ARBA00023136"/>
    </source>
</evidence>
<feature type="transmembrane region" description="Helical" evidence="6">
    <location>
        <begin position="281"/>
        <end position="303"/>
    </location>
</feature>
<keyword evidence="3 6" id="KW-0812">Transmembrane</keyword>
<dbReference type="PANTHER" id="PTHR23511">
    <property type="entry name" value="SYNAPTIC VESICLE GLYCOPROTEIN 2"/>
    <property type="match status" value="1"/>
</dbReference>
<dbReference type="PROSITE" id="PS50850">
    <property type="entry name" value="MFS"/>
    <property type="match status" value="1"/>
</dbReference>